<organism evidence="5 6">
    <name type="scientific">Malus domestica</name>
    <name type="common">Apple</name>
    <name type="synonym">Pyrus malus</name>
    <dbReference type="NCBI Taxonomy" id="3750"/>
    <lineage>
        <taxon>Eukaryota</taxon>
        <taxon>Viridiplantae</taxon>
        <taxon>Streptophyta</taxon>
        <taxon>Embryophyta</taxon>
        <taxon>Tracheophyta</taxon>
        <taxon>Spermatophyta</taxon>
        <taxon>Magnoliopsida</taxon>
        <taxon>eudicotyledons</taxon>
        <taxon>Gunneridae</taxon>
        <taxon>Pentapetalae</taxon>
        <taxon>rosids</taxon>
        <taxon>fabids</taxon>
        <taxon>Rosales</taxon>
        <taxon>Rosaceae</taxon>
        <taxon>Amygdaloideae</taxon>
        <taxon>Maleae</taxon>
        <taxon>Malus</taxon>
    </lineage>
</organism>
<evidence type="ECO:0000256" key="2">
    <source>
        <dbReference type="ARBA" id="ARBA00022737"/>
    </source>
</evidence>
<proteinExistence type="predicted"/>
<keyword evidence="6" id="KW-1185">Reference proteome</keyword>
<evidence type="ECO:0000313" key="6">
    <source>
        <dbReference type="Proteomes" id="UP000290289"/>
    </source>
</evidence>
<dbReference type="SMART" id="SM00054">
    <property type="entry name" value="EFh"/>
    <property type="match status" value="2"/>
</dbReference>
<keyword evidence="1" id="KW-0479">Metal-binding</keyword>
<evidence type="ECO:0000256" key="1">
    <source>
        <dbReference type="ARBA" id="ARBA00022723"/>
    </source>
</evidence>
<accession>A0A498JAL1</accession>
<dbReference type="FunFam" id="1.10.238.10:FF:000003">
    <property type="entry name" value="Calmodulin A"/>
    <property type="match status" value="1"/>
</dbReference>
<keyword evidence="3" id="KW-0106">Calcium</keyword>
<dbReference type="EMBL" id="RDQH01000334">
    <property type="protein sequence ID" value="RXH91885.1"/>
    <property type="molecule type" value="Genomic_DNA"/>
</dbReference>
<dbReference type="OrthoDB" id="26525at2759"/>
<dbReference type="PROSITE" id="PS50222">
    <property type="entry name" value="EF_HAND_2"/>
    <property type="match status" value="2"/>
</dbReference>
<sequence length="220" mass="24197">MANTIKTVDTFEGNHTHFIFPYLQTSLGFLCSGIMGITGVCSRLLGDLVQAIGGVPSSSASKGAHIDQCDQYSNCKPQSIATKVDESMARALITVFGMETNGRIKKEKVRRVVENLGLIRNEEDQTGFDLPGDDHEVPVEEVLGGLEDNESERSELLREAFKIFDEDGNGFIEAVELKRVLECLGLGSGWEMDQVEKMVKVVDLNLDGKVDFGEFELMMG</sequence>
<dbReference type="PROSITE" id="PS00018">
    <property type="entry name" value="EF_HAND_1"/>
    <property type="match status" value="1"/>
</dbReference>
<dbReference type="AlphaFoldDB" id="A0A498JAL1"/>
<dbReference type="Gene3D" id="1.10.238.10">
    <property type="entry name" value="EF-hand"/>
    <property type="match status" value="1"/>
</dbReference>
<dbReference type="GO" id="GO:0005509">
    <property type="term" value="F:calcium ion binding"/>
    <property type="evidence" value="ECO:0007669"/>
    <property type="project" value="InterPro"/>
</dbReference>
<dbReference type="CDD" id="cd00051">
    <property type="entry name" value="EFh"/>
    <property type="match status" value="1"/>
</dbReference>
<comment type="caution">
    <text evidence="5">The sequence shown here is derived from an EMBL/GenBank/DDBJ whole genome shotgun (WGS) entry which is preliminary data.</text>
</comment>
<dbReference type="STRING" id="3750.A0A498JAL1"/>
<dbReference type="Pfam" id="PF13499">
    <property type="entry name" value="EF-hand_7"/>
    <property type="match status" value="1"/>
</dbReference>
<dbReference type="PANTHER" id="PTHR10891">
    <property type="entry name" value="EF-HAND CALCIUM-BINDING DOMAIN CONTAINING PROTEIN"/>
    <property type="match status" value="1"/>
</dbReference>
<feature type="domain" description="EF-hand" evidence="4">
    <location>
        <begin position="152"/>
        <end position="187"/>
    </location>
</feature>
<dbReference type="SMR" id="A0A498JAL1"/>
<reference evidence="5 6" key="1">
    <citation type="submission" date="2018-10" db="EMBL/GenBank/DDBJ databases">
        <title>A high-quality apple genome assembly.</title>
        <authorList>
            <person name="Hu J."/>
        </authorList>
    </citation>
    <scope>NUCLEOTIDE SEQUENCE [LARGE SCALE GENOMIC DNA]</scope>
    <source>
        <strain evidence="6">cv. HFTH1</strain>
        <tissue evidence="5">Young leaf</tissue>
    </source>
</reference>
<dbReference type="InterPro" id="IPR039647">
    <property type="entry name" value="EF_hand_pair_protein_CML-like"/>
</dbReference>
<evidence type="ECO:0000313" key="5">
    <source>
        <dbReference type="EMBL" id="RXH91885.1"/>
    </source>
</evidence>
<dbReference type="Proteomes" id="UP000290289">
    <property type="component" value="Chromosome 8"/>
</dbReference>
<dbReference type="Gramene" id="mRNA:MD08G0105300">
    <property type="protein sequence ID" value="CDS:MD08G0105300.1"/>
    <property type="gene ID" value="MD08G0105300"/>
</dbReference>
<protein>
    <recommendedName>
        <fullName evidence="4">EF-hand domain-containing protein</fullName>
    </recommendedName>
</protein>
<name>A0A498JAL1_MALDO</name>
<dbReference type="InterPro" id="IPR018247">
    <property type="entry name" value="EF_Hand_1_Ca_BS"/>
</dbReference>
<evidence type="ECO:0000256" key="3">
    <source>
        <dbReference type="ARBA" id="ARBA00022837"/>
    </source>
</evidence>
<dbReference type="InterPro" id="IPR002048">
    <property type="entry name" value="EF_hand_dom"/>
</dbReference>
<dbReference type="SUPFAM" id="SSF47473">
    <property type="entry name" value="EF-hand"/>
    <property type="match status" value="1"/>
</dbReference>
<keyword evidence="2" id="KW-0677">Repeat</keyword>
<dbReference type="InterPro" id="IPR011992">
    <property type="entry name" value="EF-hand-dom_pair"/>
</dbReference>
<evidence type="ECO:0000259" key="4">
    <source>
        <dbReference type="PROSITE" id="PS50222"/>
    </source>
</evidence>
<feature type="domain" description="EF-hand" evidence="4">
    <location>
        <begin position="190"/>
        <end position="220"/>
    </location>
</feature>
<gene>
    <name evidence="5" type="ORF">DVH24_020908</name>
</gene>